<dbReference type="SMART" id="SM00906">
    <property type="entry name" value="Fungal_trans"/>
    <property type="match status" value="1"/>
</dbReference>
<sequence>MANQNGQVRSQHGSAHSRASNTSTRDRVAALADLECRMQTIAEEVVRRLGSSEALQEYANKLQGDDSSSNFMRSVSVAPGYQQISPGLAPTATAAADENGSFAHIGAESLASILVDNLKCSHPMAASPQSEAGKGWSRHSAYETMKLLYMTDTGSTHPFTSLWTPGATVEDICLALPDDETFEQCMASFEGSTNLVSPSVPLHEFAADAKGFWRERSNGQKTESELRPTSWLALLFVALAGGCSYGGVHRPDMELSSRVFVCCAFELLRIDNYLLQPTVGNVRVLAGLAAILRVQANPAASWSLLGMAIRAAQSIGIHCVPPPSKDSSDIERQAWLLWQGLVWQDTTISLCYDRSPSAFVDGSVQRIPRPPNPKGYPYLESCYGLAMVMNDIYHEWTHSRRTGLRALPAVRFQVATEQILLWEASAEEYLRNRASCKDDDQRVLHDVFQIFVSFFMFQLHRHHLTAPPLFANGLQSASPSMMTGWETPEATEAQSMACTSRCETILRRFMSLRKADYQASRLWIIMHICLGCAFYLASELKKNVGDQQVAFPEQDKIRARHRLLHDLAETFEQILPYTIHPQDVDVLNALKQMIEI</sequence>
<gene>
    <name evidence="4" type="ORF">H2204_001009</name>
</gene>
<protein>
    <recommendedName>
        <fullName evidence="3">Xylanolytic transcriptional activator regulatory domain-containing protein</fullName>
    </recommendedName>
</protein>
<keyword evidence="1" id="KW-0539">Nucleus</keyword>
<organism evidence="4 5">
    <name type="scientific">Knufia peltigerae</name>
    <dbReference type="NCBI Taxonomy" id="1002370"/>
    <lineage>
        <taxon>Eukaryota</taxon>
        <taxon>Fungi</taxon>
        <taxon>Dikarya</taxon>
        <taxon>Ascomycota</taxon>
        <taxon>Pezizomycotina</taxon>
        <taxon>Eurotiomycetes</taxon>
        <taxon>Chaetothyriomycetidae</taxon>
        <taxon>Chaetothyriales</taxon>
        <taxon>Trichomeriaceae</taxon>
        <taxon>Knufia</taxon>
    </lineage>
</organism>
<dbReference type="PANTHER" id="PTHR43374:SF1">
    <property type="entry name" value="FLAVIN PRENYLTRANSFERASE PAD1, MITOCHONDRIAL"/>
    <property type="match status" value="1"/>
</dbReference>
<evidence type="ECO:0000256" key="2">
    <source>
        <dbReference type="SAM" id="MobiDB-lite"/>
    </source>
</evidence>
<dbReference type="Proteomes" id="UP001172681">
    <property type="component" value="Unassembled WGS sequence"/>
</dbReference>
<keyword evidence="5" id="KW-1185">Reference proteome</keyword>
<reference evidence="4" key="1">
    <citation type="submission" date="2022-10" db="EMBL/GenBank/DDBJ databases">
        <title>Culturing micro-colonial fungi from biological soil crusts in the Mojave desert and describing Neophaeococcomyces mojavensis, and introducing the new genera and species Taxawa tesnikishii.</title>
        <authorList>
            <person name="Kurbessoian T."/>
            <person name="Stajich J.E."/>
        </authorList>
    </citation>
    <scope>NUCLEOTIDE SEQUENCE</scope>
    <source>
        <strain evidence="4">TK_35</strain>
    </source>
</reference>
<dbReference type="EMBL" id="JAPDRN010000004">
    <property type="protein sequence ID" value="KAJ9645430.1"/>
    <property type="molecule type" value="Genomic_DNA"/>
</dbReference>
<dbReference type="GO" id="GO:0006351">
    <property type="term" value="P:DNA-templated transcription"/>
    <property type="evidence" value="ECO:0007669"/>
    <property type="project" value="InterPro"/>
</dbReference>
<evidence type="ECO:0000313" key="5">
    <source>
        <dbReference type="Proteomes" id="UP001172681"/>
    </source>
</evidence>
<evidence type="ECO:0000313" key="4">
    <source>
        <dbReference type="EMBL" id="KAJ9645430.1"/>
    </source>
</evidence>
<comment type="caution">
    <text evidence="4">The sequence shown here is derived from an EMBL/GenBank/DDBJ whole genome shotgun (WGS) entry which is preliminary data.</text>
</comment>
<dbReference type="PANTHER" id="PTHR43374">
    <property type="entry name" value="FLAVIN PRENYLTRANSFERASE"/>
    <property type="match status" value="1"/>
</dbReference>
<evidence type="ECO:0000256" key="1">
    <source>
        <dbReference type="ARBA" id="ARBA00023242"/>
    </source>
</evidence>
<dbReference type="GO" id="GO:0016831">
    <property type="term" value="F:carboxy-lyase activity"/>
    <property type="evidence" value="ECO:0007669"/>
    <property type="project" value="TreeGrafter"/>
</dbReference>
<feature type="compositionally biased region" description="Polar residues" evidence="2">
    <location>
        <begin position="1"/>
        <end position="23"/>
    </location>
</feature>
<dbReference type="GO" id="GO:0003677">
    <property type="term" value="F:DNA binding"/>
    <property type="evidence" value="ECO:0007669"/>
    <property type="project" value="InterPro"/>
</dbReference>
<feature type="region of interest" description="Disordered" evidence="2">
    <location>
        <begin position="1"/>
        <end position="25"/>
    </location>
</feature>
<dbReference type="AlphaFoldDB" id="A0AA38YDY7"/>
<feature type="domain" description="Xylanolytic transcriptional activator regulatory" evidence="3">
    <location>
        <begin position="301"/>
        <end position="374"/>
    </location>
</feature>
<dbReference type="InterPro" id="IPR004507">
    <property type="entry name" value="UbiX-like"/>
</dbReference>
<dbReference type="InterPro" id="IPR007219">
    <property type="entry name" value="XnlR_reg_dom"/>
</dbReference>
<proteinExistence type="predicted"/>
<dbReference type="GO" id="GO:0008270">
    <property type="term" value="F:zinc ion binding"/>
    <property type="evidence" value="ECO:0007669"/>
    <property type="project" value="InterPro"/>
</dbReference>
<evidence type="ECO:0000259" key="3">
    <source>
        <dbReference type="SMART" id="SM00906"/>
    </source>
</evidence>
<accession>A0AA38YDY7</accession>
<name>A0AA38YDY7_9EURO</name>
<dbReference type="CDD" id="cd12148">
    <property type="entry name" value="fungal_TF_MHR"/>
    <property type="match status" value="1"/>
</dbReference>